<organism evidence="1 2">
    <name type="scientific">Candidatus Electrothrix aarhusensis</name>
    <dbReference type="NCBI Taxonomy" id="1859131"/>
    <lineage>
        <taxon>Bacteria</taxon>
        <taxon>Pseudomonadati</taxon>
        <taxon>Thermodesulfobacteriota</taxon>
        <taxon>Desulfobulbia</taxon>
        <taxon>Desulfobulbales</taxon>
        <taxon>Desulfobulbaceae</taxon>
        <taxon>Candidatus Electrothrix</taxon>
    </lineage>
</organism>
<gene>
    <name evidence="1" type="ORF">H206_02430</name>
</gene>
<dbReference type="InterPro" id="IPR038573">
    <property type="entry name" value="BrnT_sf"/>
</dbReference>
<sequence>MNITWDPKKAKINLDKHKVRFSDAEAVLFDPMTLTREDDDTVYEQRFVSVGLDSLHRTLVVVYTYRGENIRLISARPATPKERKHYEEGI</sequence>
<protein>
    <submittedName>
        <fullName evidence="1">Uncharacterized protein</fullName>
    </submittedName>
</protein>
<dbReference type="EMBL" id="MTKO01000109">
    <property type="protein sequence ID" value="RWX43794.1"/>
    <property type="molecule type" value="Genomic_DNA"/>
</dbReference>
<dbReference type="Proteomes" id="UP000287853">
    <property type="component" value="Unassembled WGS sequence"/>
</dbReference>
<reference evidence="1 2" key="1">
    <citation type="submission" date="2017-01" db="EMBL/GenBank/DDBJ databases">
        <title>The cable genome- insights into the physiology and evolution of filamentous bacteria capable of sulfide oxidation via long distance electron transfer.</title>
        <authorList>
            <person name="Schreiber L."/>
            <person name="Bjerg J.T."/>
            <person name="Boggild A."/>
            <person name="Van De Vossenberg J."/>
            <person name="Meysman F."/>
            <person name="Nielsen L.P."/>
            <person name="Schramm A."/>
            <person name="Kjeldsen K.U."/>
        </authorList>
    </citation>
    <scope>NUCLEOTIDE SEQUENCE [LARGE SCALE GENOMIC DNA]</scope>
    <source>
        <strain evidence="1">MCF</strain>
    </source>
</reference>
<comment type="caution">
    <text evidence="1">The sequence shown here is derived from an EMBL/GenBank/DDBJ whole genome shotgun (WGS) entry which is preliminary data.</text>
</comment>
<dbReference type="AlphaFoldDB" id="A0A444ISG6"/>
<dbReference type="Gene3D" id="3.10.450.530">
    <property type="entry name" value="Ribonuclease toxin, BrnT, of type II toxin-antitoxin system"/>
    <property type="match status" value="1"/>
</dbReference>
<dbReference type="Pfam" id="PF04365">
    <property type="entry name" value="BrnT_toxin"/>
    <property type="match status" value="1"/>
</dbReference>
<evidence type="ECO:0000313" key="1">
    <source>
        <dbReference type="EMBL" id="RWX43794.1"/>
    </source>
</evidence>
<dbReference type="InterPro" id="IPR007460">
    <property type="entry name" value="BrnT_toxin"/>
</dbReference>
<accession>A0A444ISG6</accession>
<proteinExistence type="predicted"/>
<name>A0A444ISG6_9BACT</name>
<evidence type="ECO:0000313" key="2">
    <source>
        <dbReference type="Proteomes" id="UP000287853"/>
    </source>
</evidence>
<keyword evidence="2" id="KW-1185">Reference proteome</keyword>